<proteinExistence type="predicted"/>
<gene>
    <name evidence="2" type="ORF">BST83_10540</name>
</gene>
<dbReference type="OrthoDB" id="9783873at2"/>
<keyword evidence="3" id="KW-1185">Reference proteome</keyword>
<organism evidence="2 3">
    <name type="scientific">Polaribacter filamentus</name>
    <dbReference type="NCBI Taxonomy" id="53483"/>
    <lineage>
        <taxon>Bacteria</taxon>
        <taxon>Pseudomonadati</taxon>
        <taxon>Bacteroidota</taxon>
        <taxon>Flavobacteriia</taxon>
        <taxon>Flavobacteriales</taxon>
        <taxon>Flavobacteriaceae</taxon>
    </lineage>
</organism>
<dbReference type="Pfam" id="PF11074">
    <property type="entry name" value="DUF2779"/>
    <property type="match status" value="1"/>
</dbReference>
<evidence type="ECO:0000313" key="2">
    <source>
        <dbReference type="EMBL" id="PQB07546.1"/>
    </source>
</evidence>
<dbReference type="EMBL" id="MQUA01000013">
    <property type="protein sequence ID" value="PQB07546.1"/>
    <property type="molecule type" value="Genomic_DNA"/>
</dbReference>
<dbReference type="InterPro" id="IPR021301">
    <property type="entry name" value="DUF2779"/>
</dbReference>
<reference evidence="2 3" key="1">
    <citation type="submission" date="2016-11" db="EMBL/GenBank/DDBJ databases">
        <title>Trade-off between light-utilization and light-protection in marine flavobacteria.</title>
        <authorList>
            <person name="Kumagai Y."/>
        </authorList>
    </citation>
    <scope>NUCLEOTIDE SEQUENCE [LARGE SCALE GENOMIC DNA]</scope>
    <source>
        <strain evidence="2 3">ATCC 700397</strain>
    </source>
</reference>
<evidence type="ECO:0000259" key="1">
    <source>
        <dbReference type="Pfam" id="PF11074"/>
    </source>
</evidence>
<dbReference type="RefSeq" id="WP_104809757.1">
    <property type="nucleotide sequence ID" value="NZ_MQUA01000013.1"/>
</dbReference>
<dbReference type="InterPro" id="IPR012337">
    <property type="entry name" value="RNaseH-like_sf"/>
</dbReference>
<name>A0A2S7KY66_9FLAO</name>
<protein>
    <recommendedName>
        <fullName evidence="1">DUF2779 domain-containing protein</fullName>
    </recommendedName>
</protein>
<dbReference type="AlphaFoldDB" id="A0A2S7KY66"/>
<comment type="caution">
    <text evidence="2">The sequence shown here is derived from an EMBL/GenBank/DDBJ whole genome shotgun (WGS) entry which is preliminary data.</text>
</comment>
<dbReference type="Proteomes" id="UP000239522">
    <property type="component" value="Unassembled WGS sequence"/>
</dbReference>
<sequence length="318" mass="36976">MTNAGIEIEDISIMHFNRNYVRQGNLNPKELFTYESVFTRMEKYLPEIPKNIEAFLEVYQQEEPTVTIGSHCDNPYPCEFANYCHQLKENKELLENKIEQKVLTTKVNYRNTIAIQDFLNSNPYPIYSLDFESIMYGIPEHDDSRPYQQIPFQYSLHIQKNADSKPEHFEFLGNGSVDPREELIKSMITACGSHGTILMYSHFEKTIINGLIRDFPKYTIPLEHLVDRLVDLLPVFKKHLKTEATQKNASLKNVLPTFLPQFSYDDLDIQHGMATMDVYRNLSNLSKSELLVARKNMLEYCKLDTLAVLELYKLLSKG</sequence>
<accession>A0A2S7KY66</accession>
<feature type="domain" description="DUF2779" evidence="1">
    <location>
        <begin position="127"/>
        <end position="243"/>
    </location>
</feature>
<evidence type="ECO:0000313" key="3">
    <source>
        <dbReference type="Proteomes" id="UP000239522"/>
    </source>
</evidence>
<dbReference type="SUPFAM" id="SSF53098">
    <property type="entry name" value="Ribonuclease H-like"/>
    <property type="match status" value="1"/>
</dbReference>